<name>A0AAV2H4I0_LYMST</name>
<dbReference type="InterPro" id="IPR051041">
    <property type="entry name" value="FMRFamide-related_np"/>
</dbReference>
<sequence length="360" mass="41782">MKTWSHVALLACLSIKWLTCVMADSIYCDDPDMCSNSVDLDRKEFFPLGRHDGVYQTPEEDGDLEDRQTRGDPFLRFGRGDPFLRFGRGDPFLRFGRGDPFLRFGRSDPFLRFGRGDPFLRFGRGDPFLRFGKSDPFLRFGRSDPFLRFGRSDPFLRFGKSDPFLRFGKSDPFLRFGKSDPYLRFGRGDPFLRFGRSDPFFRFGKQQVATDDSGELDDEILSRVSDDDKNIRRKRSTDTAENAHTRHEREASAPRAKGKVGEVKSSDDFQSREIRSKPYMRFGRNNLNNYALEDEDGKLTSDIIDDQFQRYQRGPSRSSFPRYGKRQDKRQHYMRFGRTSGGDFMGYDKSPETVGAEQSR</sequence>
<keyword evidence="7" id="KW-0527">Neuropeptide</keyword>
<feature type="compositionally biased region" description="Basic and acidic residues" evidence="8">
    <location>
        <begin position="259"/>
        <end position="272"/>
    </location>
</feature>
<comment type="caution">
    <text evidence="10">The sequence shown here is derived from an EMBL/GenBank/DDBJ whole genome shotgun (WGS) entry which is preliminary data.</text>
</comment>
<evidence type="ECO:0000313" key="10">
    <source>
        <dbReference type="EMBL" id="CAL1528313.1"/>
    </source>
</evidence>
<evidence type="ECO:0000313" key="11">
    <source>
        <dbReference type="Proteomes" id="UP001497497"/>
    </source>
</evidence>
<evidence type="ECO:0000256" key="5">
    <source>
        <dbReference type="ARBA" id="ARBA00022737"/>
    </source>
</evidence>
<dbReference type="InterPro" id="IPR002544">
    <property type="entry name" value="FMRFamid-related_peptide-like"/>
</dbReference>
<feature type="region of interest" description="Disordered" evidence="8">
    <location>
        <begin position="227"/>
        <end position="272"/>
    </location>
</feature>
<feature type="region of interest" description="Disordered" evidence="8">
    <location>
        <begin position="336"/>
        <end position="360"/>
    </location>
</feature>
<feature type="region of interest" description="Disordered" evidence="8">
    <location>
        <begin position="312"/>
        <end position="331"/>
    </location>
</feature>
<comment type="similarity">
    <text evidence="2">Belongs to the FARP (FMRFamide related peptide) family.</text>
</comment>
<reference evidence="10 11" key="1">
    <citation type="submission" date="2024-04" db="EMBL/GenBank/DDBJ databases">
        <authorList>
            <consortium name="Genoscope - CEA"/>
            <person name="William W."/>
        </authorList>
    </citation>
    <scope>NUCLEOTIDE SEQUENCE [LARGE SCALE GENOMIC DNA]</scope>
</reference>
<keyword evidence="5" id="KW-0677">Repeat</keyword>
<organism evidence="10 11">
    <name type="scientific">Lymnaea stagnalis</name>
    <name type="common">Great pond snail</name>
    <name type="synonym">Helix stagnalis</name>
    <dbReference type="NCBI Taxonomy" id="6523"/>
    <lineage>
        <taxon>Eukaryota</taxon>
        <taxon>Metazoa</taxon>
        <taxon>Spiralia</taxon>
        <taxon>Lophotrochozoa</taxon>
        <taxon>Mollusca</taxon>
        <taxon>Gastropoda</taxon>
        <taxon>Heterobranchia</taxon>
        <taxon>Euthyneura</taxon>
        <taxon>Panpulmonata</taxon>
        <taxon>Hygrophila</taxon>
        <taxon>Lymnaeoidea</taxon>
        <taxon>Lymnaeidae</taxon>
        <taxon>Lymnaea</taxon>
    </lineage>
</organism>
<gene>
    <name evidence="10" type="ORF">GSLYS_00002483001</name>
</gene>
<protein>
    <submittedName>
        <fullName evidence="10">Uncharacterized protein</fullName>
    </submittedName>
</protein>
<dbReference type="AlphaFoldDB" id="A0AAV2H4I0"/>
<proteinExistence type="inferred from homology"/>
<feature type="signal peptide" evidence="9">
    <location>
        <begin position="1"/>
        <end position="23"/>
    </location>
</feature>
<evidence type="ECO:0000256" key="9">
    <source>
        <dbReference type="SAM" id="SignalP"/>
    </source>
</evidence>
<dbReference type="GO" id="GO:0005576">
    <property type="term" value="C:extracellular region"/>
    <property type="evidence" value="ECO:0007669"/>
    <property type="project" value="UniProtKB-SubCell"/>
</dbReference>
<dbReference type="PANTHER" id="PTHR20986:SF22">
    <property type="entry name" value="FMRFAMIDE-RELATED PEPTIDES"/>
    <property type="match status" value="1"/>
</dbReference>
<keyword evidence="4 9" id="KW-0732">Signal</keyword>
<dbReference type="InterPro" id="IPR011049">
    <property type="entry name" value="Serralysin-like_metalloprot_C"/>
</dbReference>
<evidence type="ECO:0000256" key="2">
    <source>
        <dbReference type="ARBA" id="ARBA00006356"/>
    </source>
</evidence>
<evidence type="ECO:0000256" key="3">
    <source>
        <dbReference type="ARBA" id="ARBA00022525"/>
    </source>
</evidence>
<dbReference type="SUPFAM" id="SSF51120">
    <property type="entry name" value="beta-Roll"/>
    <property type="match status" value="1"/>
</dbReference>
<dbReference type="EMBL" id="CAXITT010000030">
    <property type="protein sequence ID" value="CAL1528313.1"/>
    <property type="molecule type" value="Genomic_DNA"/>
</dbReference>
<dbReference type="GO" id="GO:0007218">
    <property type="term" value="P:neuropeptide signaling pathway"/>
    <property type="evidence" value="ECO:0007669"/>
    <property type="project" value="UniProtKB-KW"/>
</dbReference>
<comment type="subcellular location">
    <subcellularLocation>
        <location evidence="1">Secreted</location>
    </subcellularLocation>
</comment>
<dbReference type="Pfam" id="PF01581">
    <property type="entry name" value="FARP"/>
    <property type="match status" value="3"/>
</dbReference>
<feature type="chain" id="PRO_5043763390" evidence="9">
    <location>
        <begin position="24"/>
        <end position="360"/>
    </location>
</feature>
<dbReference type="PANTHER" id="PTHR20986">
    <property type="entry name" value="FMRFAMIDE-RELATED PEPTIDES"/>
    <property type="match status" value="1"/>
</dbReference>
<keyword evidence="3" id="KW-0964">Secreted</keyword>
<keyword evidence="11" id="KW-1185">Reference proteome</keyword>
<evidence type="ECO:0000256" key="4">
    <source>
        <dbReference type="ARBA" id="ARBA00022729"/>
    </source>
</evidence>
<evidence type="ECO:0000256" key="7">
    <source>
        <dbReference type="ARBA" id="ARBA00023320"/>
    </source>
</evidence>
<feature type="compositionally biased region" description="Basic and acidic residues" evidence="8">
    <location>
        <begin position="227"/>
        <end position="252"/>
    </location>
</feature>
<dbReference type="Proteomes" id="UP001497497">
    <property type="component" value="Unassembled WGS sequence"/>
</dbReference>
<evidence type="ECO:0000256" key="1">
    <source>
        <dbReference type="ARBA" id="ARBA00004613"/>
    </source>
</evidence>
<evidence type="ECO:0000256" key="6">
    <source>
        <dbReference type="ARBA" id="ARBA00022815"/>
    </source>
</evidence>
<keyword evidence="6" id="KW-0027">Amidation</keyword>
<evidence type="ECO:0000256" key="8">
    <source>
        <dbReference type="SAM" id="MobiDB-lite"/>
    </source>
</evidence>
<accession>A0AAV2H4I0</accession>